<evidence type="ECO:0000256" key="1">
    <source>
        <dbReference type="SAM" id="MobiDB-lite"/>
    </source>
</evidence>
<dbReference type="EMBL" id="JAFBCG010000001">
    <property type="protein sequence ID" value="MBM7803188.1"/>
    <property type="molecule type" value="Genomic_DNA"/>
</dbReference>
<reference evidence="2 3" key="1">
    <citation type="submission" date="2021-01" db="EMBL/GenBank/DDBJ databases">
        <title>Sequencing the genomes of 1000 actinobacteria strains.</title>
        <authorList>
            <person name="Klenk H.-P."/>
        </authorList>
    </citation>
    <scope>NUCLEOTIDE SEQUENCE [LARGE SCALE GENOMIC DNA]</scope>
    <source>
        <strain evidence="2 3">DSM 20542</strain>
    </source>
</reference>
<organism evidence="2 3">
    <name type="scientific">Curtobacterium luteum</name>
    <dbReference type="NCBI Taxonomy" id="33881"/>
    <lineage>
        <taxon>Bacteria</taxon>
        <taxon>Bacillati</taxon>
        <taxon>Actinomycetota</taxon>
        <taxon>Actinomycetes</taxon>
        <taxon>Micrococcales</taxon>
        <taxon>Microbacteriaceae</taxon>
        <taxon>Curtobacterium</taxon>
    </lineage>
</organism>
<keyword evidence="3" id="KW-1185">Reference proteome</keyword>
<protein>
    <submittedName>
        <fullName evidence="2">Uncharacterized protein</fullName>
    </submittedName>
</protein>
<gene>
    <name evidence="2" type="ORF">JOE58_002439</name>
</gene>
<feature type="region of interest" description="Disordered" evidence="1">
    <location>
        <begin position="16"/>
        <end position="38"/>
    </location>
</feature>
<dbReference type="Proteomes" id="UP000746584">
    <property type="component" value="Unassembled WGS sequence"/>
</dbReference>
<proteinExistence type="predicted"/>
<sequence length="38" mass="4173">MSSITIGQTPKEWWIRLPTAGHPGSSPRIRDAPTTQVV</sequence>
<name>A0ABS2RW08_9MICO</name>
<comment type="caution">
    <text evidence="2">The sequence shown here is derived from an EMBL/GenBank/DDBJ whole genome shotgun (WGS) entry which is preliminary data.</text>
</comment>
<evidence type="ECO:0000313" key="2">
    <source>
        <dbReference type="EMBL" id="MBM7803188.1"/>
    </source>
</evidence>
<evidence type="ECO:0000313" key="3">
    <source>
        <dbReference type="Proteomes" id="UP000746584"/>
    </source>
</evidence>
<accession>A0ABS2RW08</accession>